<comment type="caution">
    <text evidence="2">The sequence shown here is derived from an EMBL/GenBank/DDBJ whole genome shotgun (WGS) entry which is preliminary data.</text>
</comment>
<keyword evidence="1" id="KW-0472">Membrane</keyword>
<evidence type="ECO:0000313" key="3">
    <source>
        <dbReference type="Proteomes" id="UP001482620"/>
    </source>
</evidence>
<dbReference type="EMBL" id="JAHRIQ010007782">
    <property type="protein sequence ID" value="MEQ2223460.1"/>
    <property type="molecule type" value="Genomic_DNA"/>
</dbReference>
<feature type="transmembrane region" description="Helical" evidence="1">
    <location>
        <begin position="41"/>
        <end position="59"/>
    </location>
</feature>
<keyword evidence="1" id="KW-1133">Transmembrane helix</keyword>
<evidence type="ECO:0000313" key="2">
    <source>
        <dbReference type="EMBL" id="MEQ2223460.1"/>
    </source>
</evidence>
<sequence length="111" mass="12544">MAAAAVVRSSRIEDANHKLHFRMINEQQVHDICLDFFYKPHTITLLSVTVLSLMYFAFTRNDENSDINLRVGLLVVVSFFLVISVLAFPNGKLRHSPENSVSTGIKCKSTF</sequence>
<reference evidence="2 3" key="1">
    <citation type="submission" date="2021-06" db="EMBL/GenBank/DDBJ databases">
        <authorList>
            <person name="Palmer J.M."/>
        </authorList>
    </citation>
    <scope>NUCLEOTIDE SEQUENCE [LARGE SCALE GENOMIC DNA]</scope>
    <source>
        <strain evidence="3">if_2019</strain>
        <tissue evidence="2">Muscle</tissue>
    </source>
</reference>
<keyword evidence="1" id="KW-0812">Transmembrane</keyword>
<feature type="transmembrane region" description="Helical" evidence="1">
    <location>
        <begin position="71"/>
        <end position="89"/>
    </location>
</feature>
<protein>
    <submittedName>
        <fullName evidence="2">Phosphatidylserine synthase 2</fullName>
    </submittedName>
</protein>
<evidence type="ECO:0000256" key="1">
    <source>
        <dbReference type="SAM" id="Phobius"/>
    </source>
</evidence>
<name>A0ABV0STC9_9TELE</name>
<accession>A0ABV0STC9</accession>
<organism evidence="2 3">
    <name type="scientific">Ilyodon furcidens</name>
    <name type="common">goldbreast splitfin</name>
    <dbReference type="NCBI Taxonomy" id="33524"/>
    <lineage>
        <taxon>Eukaryota</taxon>
        <taxon>Metazoa</taxon>
        <taxon>Chordata</taxon>
        <taxon>Craniata</taxon>
        <taxon>Vertebrata</taxon>
        <taxon>Euteleostomi</taxon>
        <taxon>Actinopterygii</taxon>
        <taxon>Neopterygii</taxon>
        <taxon>Teleostei</taxon>
        <taxon>Neoteleostei</taxon>
        <taxon>Acanthomorphata</taxon>
        <taxon>Ovalentaria</taxon>
        <taxon>Atherinomorphae</taxon>
        <taxon>Cyprinodontiformes</taxon>
        <taxon>Goodeidae</taxon>
        <taxon>Ilyodon</taxon>
    </lineage>
</organism>
<proteinExistence type="predicted"/>
<keyword evidence="3" id="KW-1185">Reference proteome</keyword>
<dbReference type="Proteomes" id="UP001482620">
    <property type="component" value="Unassembled WGS sequence"/>
</dbReference>
<gene>
    <name evidence="2" type="primary">PTDSS1_3</name>
    <name evidence="2" type="ORF">ILYODFUR_036910</name>
</gene>